<evidence type="ECO:0000256" key="1">
    <source>
        <dbReference type="ARBA" id="ARBA00023239"/>
    </source>
</evidence>
<comment type="caution">
    <text evidence="3">The sequence shown here is derived from an EMBL/GenBank/DDBJ whole genome shotgun (WGS) entry which is preliminary data.</text>
</comment>
<proteinExistence type="predicted"/>
<name>U2PT82_9FIRM</name>
<dbReference type="AlphaFoldDB" id="U2PT82"/>
<feature type="domain" description="Amidohydrolase-related" evidence="2">
    <location>
        <begin position="3"/>
        <end position="280"/>
    </location>
</feature>
<protein>
    <submittedName>
        <fullName evidence="3">Amidohydrolase family protein</fullName>
    </submittedName>
</protein>
<dbReference type="InterPro" id="IPR006680">
    <property type="entry name" value="Amidohydro-rel"/>
</dbReference>
<accession>U2PT82</accession>
<keyword evidence="1" id="KW-0456">Lyase</keyword>
<dbReference type="SUPFAM" id="SSF51556">
    <property type="entry name" value="Metallo-dependent hydrolases"/>
    <property type="match status" value="1"/>
</dbReference>
<keyword evidence="3" id="KW-0378">Hydrolase</keyword>
<dbReference type="PANTHER" id="PTHR21240">
    <property type="entry name" value="2-AMINO-3-CARBOXYLMUCONATE-6-SEMIALDEHYDE DECARBOXYLASE"/>
    <property type="match status" value="1"/>
</dbReference>
<dbReference type="InterPro" id="IPR032466">
    <property type="entry name" value="Metal_Hydrolase"/>
</dbReference>
<evidence type="ECO:0000313" key="3">
    <source>
        <dbReference type="EMBL" id="ERK47331.1"/>
    </source>
</evidence>
<evidence type="ECO:0000313" key="4">
    <source>
        <dbReference type="Proteomes" id="UP000016658"/>
    </source>
</evidence>
<dbReference type="GO" id="GO:0016787">
    <property type="term" value="F:hydrolase activity"/>
    <property type="evidence" value="ECO:0007669"/>
    <property type="project" value="UniProtKB-KW"/>
</dbReference>
<dbReference type="InterPro" id="IPR032465">
    <property type="entry name" value="ACMSD"/>
</dbReference>
<dbReference type="Gene3D" id="3.20.20.140">
    <property type="entry name" value="Metal-dependent hydrolases"/>
    <property type="match status" value="1"/>
</dbReference>
<organism evidence="3 4">
    <name type="scientific">Faecalitalea cylindroides ATCC 27803</name>
    <dbReference type="NCBI Taxonomy" id="649755"/>
    <lineage>
        <taxon>Bacteria</taxon>
        <taxon>Bacillati</taxon>
        <taxon>Bacillota</taxon>
        <taxon>Erysipelotrichia</taxon>
        <taxon>Erysipelotrichales</taxon>
        <taxon>Erysipelotrichaceae</taxon>
        <taxon>Faecalitalea</taxon>
    </lineage>
</organism>
<dbReference type="RefSeq" id="WP_035403035.1">
    <property type="nucleotide sequence ID" value="NZ_KI271032.1"/>
</dbReference>
<dbReference type="PATRIC" id="fig|649755.3.peg.120"/>
<evidence type="ECO:0000259" key="2">
    <source>
        <dbReference type="Pfam" id="PF04909"/>
    </source>
</evidence>
<dbReference type="Proteomes" id="UP000016658">
    <property type="component" value="Unassembled WGS sequence"/>
</dbReference>
<dbReference type="GO" id="GO:0016831">
    <property type="term" value="F:carboxy-lyase activity"/>
    <property type="evidence" value="ECO:0007669"/>
    <property type="project" value="InterPro"/>
</dbReference>
<dbReference type="EMBL" id="AWVI01000007">
    <property type="protein sequence ID" value="ERK47331.1"/>
    <property type="molecule type" value="Genomic_DNA"/>
</dbReference>
<dbReference type="OrthoDB" id="9771932at2"/>
<dbReference type="PANTHER" id="PTHR21240:SF19">
    <property type="entry name" value="CATALYTIC_ HYDROLASE"/>
    <property type="match status" value="1"/>
</dbReference>
<sequence length="283" mass="33288">MIIDMHAHPWLMNEAFKTSQAIEISKKEMGWGLMSGHDMQMTRIELKDAKVDKMVLLPLDLTTTRKVQIPDNETIYKLVQDNQDIFIGFASVDPYRKDRMIELEKAFDQYHLSGLKLNPSKQHFYPSDPMMNEIYEYCIKKNKPIVFHSGMSWESDAPMKYAKPLEFEEVAIRYPELRFSLAHFGWPWIHETAALLLKYPNVYADTAMLYMDSPRKFMKDIFENQLGPLWLENNLKDKVMFGSNSPRFKPRRIKYGLDQLNLREATRSKIMGENALRFLGMEE</sequence>
<dbReference type="Pfam" id="PF04909">
    <property type="entry name" value="Amidohydro_2"/>
    <property type="match status" value="1"/>
</dbReference>
<gene>
    <name evidence="3" type="ORF">HMPREF0367_00135</name>
</gene>
<dbReference type="HOGENOM" id="CLU_044590_4_4_9"/>
<reference evidence="3 4" key="1">
    <citation type="submission" date="2013-06" db="EMBL/GenBank/DDBJ databases">
        <authorList>
            <person name="Weinstock G."/>
            <person name="Sodergren E."/>
            <person name="Lobos E.A."/>
            <person name="Fulton L."/>
            <person name="Fulton R."/>
            <person name="Courtney L."/>
            <person name="Fronick C."/>
            <person name="O'Laughlin M."/>
            <person name="Godfrey J."/>
            <person name="Wilson R.M."/>
            <person name="Miner T."/>
            <person name="Farmer C."/>
            <person name="Delehaunty K."/>
            <person name="Cordes M."/>
            <person name="Minx P."/>
            <person name="Tomlinson C."/>
            <person name="Chen J."/>
            <person name="Wollam A."/>
            <person name="Pepin K.H."/>
            <person name="Bhonagiri V."/>
            <person name="Zhang X."/>
            <person name="Warren W."/>
            <person name="Mitreva M."/>
            <person name="Mardis E.R."/>
            <person name="Wilson R.K."/>
        </authorList>
    </citation>
    <scope>NUCLEOTIDE SEQUENCE [LARGE SCALE GENOMIC DNA]</scope>
    <source>
        <strain evidence="3 4">ATCC 27803</strain>
    </source>
</reference>